<reference evidence="2" key="1">
    <citation type="submission" date="2022-07" db="EMBL/GenBank/DDBJ databases">
        <authorList>
            <person name="Li W.-J."/>
            <person name="Deng Q.-Q."/>
        </authorList>
    </citation>
    <scope>NUCLEOTIDE SEQUENCE</scope>
    <source>
        <strain evidence="2">SYSU M60031</strain>
    </source>
</reference>
<feature type="compositionally biased region" description="Basic and acidic residues" evidence="1">
    <location>
        <begin position="129"/>
        <end position="149"/>
    </location>
</feature>
<accession>A0AA42BR59</accession>
<dbReference type="AlphaFoldDB" id="A0AA42BR59"/>
<feature type="region of interest" description="Disordered" evidence="1">
    <location>
        <begin position="106"/>
        <end position="185"/>
    </location>
</feature>
<name>A0AA42BR59_9BACI</name>
<protein>
    <submittedName>
        <fullName evidence="2">Uncharacterized protein</fullName>
    </submittedName>
</protein>
<dbReference type="EMBL" id="JANCLT010000001">
    <property type="protein sequence ID" value="MCP8967078.1"/>
    <property type="molecule type" value="Genomic_DNA"/>
</dbReference>
<gene>
    <name evidence="2" type="ORF">NK662_00820</name>
</gene>
<comment type="caution">
    <text evidence="2">The sequence shown here is derived from an EMBL/GenBank/DDBJ whole genome shotgun (WGS) entry which is preliminary data.</text>
</comment>
<feature type="compositionally biased region" description="Polar residues" evidence="1">
    <location>
        <begin position="173"/>
        <end position="185"/>
    </location>
</feature>
<sequence length="269" mass="29601">MSLKKKAEVRTGKMARELMLADEEVSASLIMVYSENGVNAEIKIEGLHPKSNEELFLSGKVDWNRSVIYKIVDFTGKAEVGKVMLTEMKKNNVTLQIERVMWSKDKQGEAAQEENALAPVHTPAQEIAAPKDRVELAAEPAPKAEEHKPAKPQPAPAPQATQAKPQSAPAVETSPQPTVTAASLQQASEREAVRSALQQKYDRLLDKAKGACLDYSLGLDLDDSIEALTDELREQGVSFTLDADIMDAVQRLRQLKEKGIDPKKLLHLL</sequence>
<evidence type="ECO:0000313" key="3">
    <source>
        <dbReference type="Proteomes" id="UP001156102"/>
    </source>
</evidence>
<dbReference type="RefSeq" id="WP_254756390.1">
    <property type="nucleotide sequence ID" value="NZ_JANCLT010000001.1"/>
</dbReference>
<feature type="compositionally biased region" description="Low complexity" evidence="1">
    <location>
        <begin position="158"/>
        <end position="170"/>
    </location>
</feature>
<dbReference type="Proteomes" id="UP001156102">
    <property type="component" value="Unassembled WGS sequence"/>
</dbReference>
<proteinExistence type="predicted"/>
<organism evidence="2 3">
    <name type="scientific">Ectobacillus ponti</name>
    <dbReference type="NCBI Taxonomy" id="2961894"/>
    <lineage>
        <taxon>Bacteria</taxon>
        <taxon>Bacillati</taxon>
        <taxon>Bacillota</taxon>
        <taxon>Bacilli</taxon>
        <taxon>Bacillales</taxon>
        <taxon>Bacillaceae</taxon>
        <taxon>Ectobacillus</taxon>
    </lineage>
</organism>
<keyword evidence="3" id="KW-1185">Reference proteome</keyword>
<evidence type="ECO:0000313" key="2">
    <source>
        <dbReference type="EMBL" id="MCP8967078.1"/>
    </source>
</evidence>
<evidence type="ECO:0000256" key="1">
    <source>
        <dbReference type="SAM" id="MobiDB-lite"/>
    </source>
</evidence>